<name>A0A085MQ24_9BILA</name>
<dbReference type="Proteomes" id="UP000030758">
    <property type="component" value="Unassembled WGS sequence"/>
</dbReference>
<protein>
    <submittedName>
        <fullName evidence="1">Uncharacterized protein</fullName>
    </submittedName>
</protein>
<evidence type="ECO:0000313" key="1">
    <source>
        <dbReference type="EMBL" id="KFD59320.1"/>
    </source>
</evidence>
<dbReference type="EMBL" id="KL368158">
    <property type="protein sequence ID" value="KFD59320.1"/>
    <property type="molecule type" value="Genomic_DNA"/>
</dbReference>
<reference evidence="1" key="1">
    <citation type="journal article" date="2014" name="Nat. Genet.">
        <title>Genome and transcriptome of the porcine whipworm Trichuris suis.</title>
        <authorList>
            <person name="Jex A.R."/>
            <person name="Nejsum P."/>
            <person name="Schwarz E.M."/>
            <person name="Hu L."/>
            <person name="Young N.D."/>
            <person name="Hall R.S."/>
            <person name="Korhonen P.K."/>
            <person name="Liao S."/>
            <person name="Thamsborg S."/>
            <person name="Xia J."/>
            <person name="Xu P."/>
            <person name="Wang S."/>
            <person name="Scheerlinck J.P."/>
            <person name="Hofmann A."/>
            <person name="Sternberg P.W."/>
            <person name="Wang J."/>
            <person name="Gasser R.B."/>
        </authorList>
    </citation>
    <scope>NUCLEOTIDE SEQUENCE [LARGE SCALE GENOMIC DNA]</scope>
    <source>
        <strain evidence="1">DCEP-RM93F</strain>
    </source>
</reference>
<organism evidence="1">
    <name type="scientific">Trichuris suis</name>
    <name type="common">pig whipworm</name>
    <dbReference type="NCBI Taxonomy" id="68888"/>
    <lineage>
        <taxon>Eukaryota</taxon>
        <taxon>Metazoa</taxon>
        <taxon>Ecdysozoa</taxon>
        <taxon>Nematoda</taxon>
        <taxon>Enoplea</taxon>
        <taxon>Dorylaimia</taxon>
        <taxon>Trichinellida</taxon>
        <taxon>Trichuridae</taxon>
        <taxon>Trichuris</taxon>
    </lineage>
</organism>
<proteinExistence type="predicted"/>
<dbReference type="AlphaFoldDB" id="A0A085MQ24"/>
<sequence length="129" mass="15073">MEEQKHCSPGLGNEYFFKYMKTFLREGKIEVSGYSYPIPRCFKDLMKKLVSEDPEFQTKYYADLRNRIDLSLVSKFLKGLYDLAKQRKVELKELFDCYNRAVANMANSPLKPHTSDHDGELEELCVNTS</sequence>
<gene>
    <name evidence="1" type="ORF">M514_28501</name>
</gene>
<accession>A0A085MQ24</accession>